<feature type="repeat" description="ANK" evidence="1">
    <location>
        <begin position="51"/>
        <end position="83"/>
    </location>
</feature>
<dbReference type="PANTHER" id="PTHR24121">
    <property type="entry name" value="NO MECHANORECEPTOR POTENTIAL C, ISOFORM D-RELATED"/>
    <property type="match status" value="1"/>
</dbReference>
<dbReference type="Pfam" id="PF12796">
    <property type="entry name" value="Ank_2"/>
    <property type="match status" value="1"/>
</dbReference>
<dbReference type="PANTHER" id="PTHR24121:SF15">
    <property type="entry name" value="ANKYRIN REPEAT PROTEIN"/>
    <property type="match status" value="1"/>
</dbReference>
<dbReference type="Gene3D" id="1.25.40.20">
    <property type="entry name" value="Ankyrin repeat-containing domain"/>
    <property type="match status" value="1"/>
</dbReference>
<name>A0A2N9GLT7_FAGSY</name>
<proteinExistence type="predicted"/>
<keyword evidence="1" id="KW-0040">ANK repeat</keyword>
<dbReference type="InterPro" id="IPR002110">
    <property type="entry name" value="Ankyrin_rpt"/>
</dbReference>
<dbReference type="PROSITE" id="PS50088">
    <property type="entry name" value="ANK_REPEAT"/>
    <property type="match status" value="1"/>
</dbReference>
<dbReference type="EMBL" id="OIVN01002100">
    <property type="protein sequence ID" value="SPD00535.1"/>
    <property type="molecule type" value="Genomic_DNA"/>
</dbReference>
<gene>
    <name evidence="3" type="ORF">FSB_LOCUS28417</name>
</gene>
<dbReference type="SUPFAM" id="SSF48403">
    <property type="entry name" value="Ankyrin repeat"/>
    <property type="match status" value="1"/>
</dbReference>
<evidence type="ECO:0000313" key="3">
    <source>
        <dbReference type="EMBL" id="SPD00535.1"/>
    </source>
</evidence>
<protein>
    <submittedName>
        <fullName evidence="3">Uncharacterized protein</fullName>
    </submittedName>
</protein>
<organism evidence="3">
    <name type="scientific">Fagus sylvatica</name>
    <name type="common">Beechnut</name>
    <dbReference type="NCBI Taxonomy" id="28930"/>
    <lineage>
        <taxon>Eukaryota</taxon>
        <taxon>Viridiplantae</taxon>
        <taxon>Streptophyta</taxon>
        <taxon>Embryophyta</taxon>
        <taxon>Tracheophyta</taxon>
        <taxon>Spermatophyta</taxon>
        <taxon>Magnoliopsida</taxon>
        <taxon>eudicotyledons</taxon>
        <taxon>Gunneridae</taxon>
        <taxon>Pentapetalae</taxon>
        <taxon>rosids</taxon>
        <taxon>fabids</taxon>
        <taxon>Fagales</taxon>
        <taxon>Fagaceae</taxon>
        <taxon>Fagus</taxon>
    </lineage>
</organism>
<reference evidence="3" key="1">
    <citation type="submission" date="2018-02" db="EMBL/GenBank/DDBJ databases">
        <authorList>
            <person name="Cohen D.B."/>
            <person name="Kent A.D."/>
        </authorList>
    </citation>
    <scope>NUCLEOTIDE SEQUENCE</scope>
</reference>
<dbReference type="SMART" id="SM00248">
    <property type="entry name" value="ANK"/>
    <property type="match status" value="4"/>
</dbReference>
<accession>A0A2N9GLT7</accession>
<dbReference type="PROSITE" id="PS50297">
    <property type="entry name" value="ANK_REP_REGION"/>
    <property type="match status" value="1"/>
</dbReference>
<feature type="region of interest" description="Disordered" evidence="2">
    <location>
        <begin position="191"/>
        <end position="218"/>
    </location>
</feature>
<evidence type="ECO:0000256" key="2">
    <source>
        <dbReference type="SAM" id="MobiDB-lite"/>
    </source>
</evidence>
<dbReference type="AlphaFoldDB" id="A0A2N9GLT7"/>
<evidence type="ECO:0000256" key="1">
    <source>
        <dbReference type="PROSITE-ProRule" id="PRU00023"/>
    </source>
</evidence>
<dbReference type="InterPro" id="IPR036770">
    <property type="entry name" value="Ankyrin_rpt-contain_sf"/>
</dbReference>
<sequence length="287" mass="32733">MASTIDQINPDPEMENVKKDLFKIAMQGKWEKVVEIYRTNPMAHKAKLTRSGDTALHIAVSDGQEERVEELVGSIISVKRESKEIKEVLNIKNELGNTPLHNAASMGNVSMCQCIGNVDKSLVGARNYDSETPFFLAALYGKKEAFLCLHELCGTENGYNYCRRKDGDTILHCAISGDYFGIFVDELENEPSDELENEPSDHQPKGPRKRPNDQTNQNLEVVEVEKEPSDLNFKEIIIDQCKPKNSIRKNQKYPENYRTCFNFLQVFRNVISFIIFQLFWDVVSVSM</sequence>